<comment type="caution">
    <text evidence="2">The sequence shown here is derived from an EMBL/GenBank/DDBJ whole genome shotgun (WGS) entry which is preliminary data.</text>
</comment>
<gene>
    <name evidence="2" type="ORF">CJOHNSTONI_LOCUS4348</name>
</gene>
<proteinExistence type="predicted"/>
<feature type="compositionally biased region" description="Basic and acidic residues" evidence="1">
    <location>
        <begin position="119"/>
        <end position="133"/>
    </location>
</feature>
<dbReference type="Proteomes" id="UP000746747">
    <property type="component" value="Unassembled WGS sequence"/>
</dbReference>
<evidence type="ECO:0000313" key="3">
    <source>
        <dbReference type="Proteomes" id="UP000746747"/>
    </source>
</evidence>
<dbReference type="EMBL" id="CAKAEH010001293">
    <property type="protein sequence ID" value="CAG9534189.1"/>
    <property type="molecule type" value="Genomic_DNA"/>
</dbReference>
<evidence type="ECO:0000256" key="1">
    <source>
        <dbReference type="SAM" id="MobiDB-lite"/>
    </source>
</evidence>
<feature type="compositionally biased region" description="Basic and acidic residues" evidence="1">
    <location>
        <begin position="56"/>
        <end position="72"/>
    </location>
</feature>
<organism evidence="2 3">
    <name type="scientific">Cercopithifilaria johnstoni</name>
    <dbReference type="NCBI Taxonomy" id="2874296"/>
    <lineage>
        <taxon>Eukaryota</taxon>
        <taxon>Metazoa</taxon>
        <taxon>Ecdysozoa</taxon>
        <taxon>Nematoda</taxon>
        <taxon>Chromadorea</taxon>
        <taxon>Rhabditida</taxon>
        <taxon>Spirurina</taxon>
        <taxon>Spiruromorpha</taxon>
        <taxon>Filarioidea</taxon>
        <taxon>Onchocercidae</taxon>
        <taxon>Cercopithifilaria</taxon>
    </lineage>
</organism>
<sequence length="219" mass="25498">MCWRKKKNLKKNSAQKTFAPNKKKTKSLKRLQSDQKKKEADDDGNISSIQAYDVDYYNHDSRQFPDSDDKEAFYPPVTEPTPSTKRKREEDLEKDKEQKIKEGFYQSRSDEDDTLEPVKSLKDEETDPEDKSNKSKKIKQIKSASQRAAQSKKLKTHAQKKIFTDICDGDETTDRCCEFGAFKSTHVECLLLMLYKIQAATDGDRKIERNLRSRNKMQI</sequence>
<feature type="compositionally biased region" description="Basic residues" evidence="1">
    <location>
        <begin position="1"/>
        <end position="10"/>
    </location>
</feature>
<evidence type="ECO:0000313" key="2">
    <source>
        <dbReference type="EMBL" id="CAG9534189.1"/>
    </source>
</evidence>
<reference evidence="2" key="1">
    <citation type="submission" date="2021-09" db="EMBL/GenBank/DDBJ databases">
        <authorList>
            <consortium name="Pathogen Informatics"/>
        </authorList>
    </citation>
    <scope>NUCLEOTIDE SEQUENCE</scope>
</reference>
<keyword evidence="3" id="KW-1185">Reference proteome</keyword>
<feature type="compositionally biased region" description="Basic and acidic residues" evidence="1">
    <location>
        <begin position="31"/>
        <end position="40"/>
    </location>
</feature>
<dbReference type="OrthoDB" id="5877342at2759"/>
<accession>A0A8J2M2X3</accession>
<feature type="region of interest" description="Disordered" evidence="1">
    <location>
        <begin position="1"/>
        <end position="155"/>
    </location>
</feature>
<dbReference type="AlphaFoldDB" id="A0A8J2M2X3"/>
<name>A0A8J2M2X3_9BILA</name>
<protein>
    <submittedName>
        <fullName evidence="2">Uncharacterized protein</fullName>
    </submittedName>
</protein>
<feature type="compositionally biased region" description="Basic and acidic residues" evidence="1">
    <location>
        <begin position="87"/>
        <end position="102"/>
    </location>
</feature>